<evidence type="ECO:0000256" key="6">
    <source>
        <dbReference type="ARBA" id="ARBA00023186"/>
    </source>
</evidence>
<gene>
    <name evidence="11" type="ORF">KK080_21035</name>
</gene>
<dbReference type="GO" id="GO:0071555">
    <property type="term" value="P:cell wall organization"/>
    <property type="evidence" value="ECO:0007669"/>
    <property type="project" value="InterPro"/>
</dbReference>
<dbReference type="PANTHER" id="PTHR30251:SF2">
    <property type="entry name" value="FIMBRIAL CHAPERONE YADV-RELATED"/>
    <property type="match status" value="1"/>
</dbReference>
<evidence type="ECO:0000256" key="8">
    <source>
        <dbReference type="RuleBase" id="RU003918"/>
    </source>
</evidence>
<dbReference type="Proteomes" id="UP000742934">
    <property type="component" value="Unassembled WGS sequence"/>
</dbReference>
<dbReference type="InterPro" id="IPR013783">
    <property type="entry name" value="Ig-like_fold"/>
</dbReference>
<dbReference type="GO" id="GO:0030288">
    <property type="term" value="C:outer membrane-bounded periplasmic space"/>
    <property type="evidence" value="ECO:0007669"/>
    <property type="project" value="InterPro"/>
</dbReference>
<evidence type="ECO:0000256" key="1">
    <source>
        <dbReference type="ARBA" id="ARBA00004418"/>
    </source>
</evidence>
<dbReference type="InterPro" id="IPR008962">
    <property type="entry name" value="PapD-like_sf"/>
</dbReference>
<keyword evidence="5" id="KW-0574">Periplasm</keyword>
<dbReference type="PROSITE" id="PS00635">
    <property type="entry name" value="PILI_CHAPERONE"/>
    <property type="match status" value="1"/>
</dbReference>
<name>A0A9Q2WE16_9ENTR</name>
<sequence length="239" mass="26460">MPVQRKHNFIFIQTLILLFMLFLVLLSNPVKASIVITGTRVIYAQGERSVSVKLNNNGKSPVLIQSWIDDGVMSKSPDTSTAPFIVTPPINRVDPGKGQTLQISFTGKPLPSDKESVFWLNVLEVPARNSAKKDDNFLQIAFRTRIKLFYRPQALQGKSIEAPDKLEWKTIGGKLQAINKTPWNVSISGVKANGKKTEGKMIAPFDAESFPLQVRHGQTIHFDAVNDYGAVTEKSAAVQ</sequence>
<dbReference type="SUPFAM" id="SSF49354">
    <property type="entry name" value="PapD-like"/>
    <property type="match status" value="1"/>
</dbReference>
<proteinExistence type="inferred from homology"/>
<dbReference type="Gene3D" id="2.60.40.10">
    <property type="entry name" value="Immunoglobulins"/>
    <property type="match status" value="2"/>
</dbReference>
<dbReference type="InterPro" id="IPR036316">
    <property type="entry name" value="Pili_assmbl_chap_C_dom_sf"/>
</dbReference>
<accession>A0A9Q2WE16</accession>
<keyword evidence="4" id="KW-0732">Signal</keyword>
<evidence type="ECO:0000256" key="4">
    <source>
        <dbReference type="ARBA" id="ARBA00022729"/>
    </source>
</evidence>
<feature type="domain" description="Pili assembly chaperone C-terminal" evidence="10">
    <location>
        <begin position="179"/>
        <end position="232"/>
    </location>
</feature>
<dbReference type="InterPro" id="IPR016147">
    <property type="entry name" value="Pili_assmbl_chaperone_N"/>
</dbReference>
<dbReference type="InterPro" id="IPR018046">
    <property type="entry name" value="Pili_assmbl_chaperone_CS"/>
</dbReference>
<dbReference type="FunFam" id="2.60.40.10:FF:000458">
    <property type="entry name" value="Molecular chaperone FimC"/>
    <property type="match status" value="1"/>
</dbReference>
<dbReference type="InterPro" id="IPR050643">
    <property type="entry name" value="Periplasmic_pilus_chap"/>
</dbReference>
<evidence type="ECO:0000256" key="5">
    <source>
        <dbReference type="ARBA" id="ARBA00022764"/>
    </source>
</evidence>
<evidence type="ECO:0000256" key="3">
    <source>
        <dbReference type="ARBA" id="ARBA00022558"/>
    </source>
</evidence>
<keyword evidence="3" id="KW-1029">Fimbrium biogenesis</keyword>
<evidence type="ECO:0000259" key="10">
    <source>
        <dbReference type="Pfam" id="PF02753"/>
    </source>
</evidence>
<dbReference type="EMBL" id="JAHEVK010000031">
    <property type="protein sequence ID" value="MBT1779277.1"/>
    <property type="molecule type" value="Genomic_DNA"/>
</dbReference>
<dbReference type="Pfam" id="PF02753">
    <property type="entry name" value="PapD_C"/>
    <property type="match status" value="1"/>
</dbReference>
<comment type="caution">
    <text evidence="11">The sequence shown here is derived from an EMBL/GenBank/DDBJ whole genome shotgun (WGS) entry which is preliminary data.</text>
</comment>
<feature type="domain" description="Pili assembly chaperone N-terminal" evidence="9">
    <location>
        <begin position="33"/>
        <end position="155"/>
    </location>
</feature>
<comment type="subcellular location">
    <subcellularLocation>
        <location evidence="1 8">Periplasm</location>
    </subcellularLocation>
</comment>
<dbReference type="PRINTS" id="PR00969">
    <property type="entry name" value="CHAPERONPILI"/>
</dbReference>
<dbReference type="SUPFAM" id="SSF49584">
    <property type="entry name" value="Periplasmic chaperone C-domain"/>
    <property type="match status" value="1"/>
</dbReference>
<evidence type="ECO:0000256" key="2">
    <source>
        <dbReference type="ARBA" id="ARBA00007399"/>
    </source>
</evidence>
<dbReference type="PANTHER" id="PTHR30251">
    <property type="entry name" value="PILUS ASSEMBLY CHAPERONE"/>
    <property type="match status" value="1"/>
</dbReference>
<evidence type="ECO:0000259" key="9">
    <source>
        <dbReference type="Pfam" id="PF00345"/>
    </source>
</evidence>
<dbReference type="InterPro" id="IPR016148">
    <property type="entry name" value="Pili_assmbl_chaperone_C"/>
</dbReference>
<evidence type="ECO:0000256" key="7">
    <source>
        <dbReference type="ARBA" id="ARBA00023319"/>
    </source>
</evidence>
<evidence type="ECO:0000313" key="11">
    <source>
        <dbReference type="EMBL" id="MBT1779277.1"/>
    </source>
</evidence>
<keyword evidence="7" id="KW-0393">Immunoglobulin domain</keyword>
<evidence type="ECO:0000313" key="12">
    <source>
        <dbReference type="Proteomes" id="UP000742934"/>
    </source>
</evidence>
<keyword evidence="6 8" id="KW-0143">Chaperone</keyword>
<organism evidence="11 12">
    <name type="scientific">Enterobacter hormaechei subsp. hoffmannii</name>
    <dbReference type="NCBI Taxonomy" id="1812934"/>
    <lineage>
        <taxon>Bacteria</taxon>
        <taxon>Pseudomonadati</taxon>
        <taxon>Pseudomonadota</taxon>
        <taxon>Gammaproteobacteria</taxon>
        <taxon>Enterobacterales</taxon>
        <taxon>Enterobacteriaceae</taxon>
        <taxon>Enterobacter</taxon>
        <taxon>Enterobacter cloacae complex</taxon>
    </lineage>
</organism>
<dbReference type="InterPro" id="IPR001829">
    <property type="entry name" value="Pili_assmbl_chaperone_bac"/>
</dbReference>
<dbReference type="Pfam" id="PF00345">
    <property type="entry name" value="PapD_N"/>
    <property type="match status" value="1"/>
</dbReference>
<dbReference type="AlphaFoldDB" id="A0A9Q2WE16"/>
<comment type="similarity">
    <text evidence="2 8">Belongs to the periplasmic pilus chaperone family.</text>
</comment>
<reference evidence="11" key="1">
    <citation type="submission" date="2021-05" db="EMBL/GenBank/DDBJ databases">
        <title>The batch submission of Enterobacter spp. strains.</title>
        <authorList>
            <person name="Wei L."/>
            <person name="Wang C."/>
            <person name="Feng Y."/>
            <person name="Zong Z."/>
        </authorList>
    </citation>
    <scope>NUCLEOTIDE SEQUENCE</scope>
    <source>
        <strain evidence="11">090086</strain>
    </source>
</reference>
<protein>
    <submittedName>
        <fullName evidence="11">Fimbria/pilus periplasmic chaperone</fullName>
    </submittedName>
</protein>